<keyword evidence="3" id="KW-0596">Phosphopantetheine</keyword>
<protein>
    <submittedName>
        <fullName evidence="7">Amino acid adenylation domain-containing protein</fullName>
    </submittedName>
</protein>
<evidence type="ECO:0000256" key="1">
    <source>
        <dbReference type="ARBA" id="ARBA00001957"/>
    </source>
</evidence>
<dbReference type="FunFam" id="2.30.38.10:FF:000001">
    <property type="entry name" value="Non-ribosomal peptide synthetase PvdI"/>
    <property type="match status" value="3"/>
</dbReference>
<dbReference type="Gene3D" id="3.40.50.980">
    <property type="match status" value="6"/>
</dbReference>
<accession>A0A9Q5CXN4</accession>
<dbReference type="InterPro" id="IPR023213">
    <property type="entry name" value="CAT-like_dom_sf"/>
</dbReference>
<dbReference type="CDD" id="cd19531">
    <property type="entry name" value="LCL_NRPS-like"/>
    <property type="match status" value="2"/>
</dbReference>
<dbReference type="NCBIfam" id="NF003417">
    <property type="entry name" value="PRK04813.1"/>
    <property type="match status" value="3"/>
</dbReference>
<evidence type="ECO:0000313" key="7">
    <source>
        <dbReference type="EMBL" id="NRV10316.1"/>
    </source>
</evidence>
<dbReference type="GO" id="GO:0005829">
    <property type="term" value="C:cytosol"/>
    <property type="evidence" value="ECO:0007669"/>
    <property type="project" value="TreeGrafter"/>
</dbReference>
<dbReference type="Gene3D" id="3.30.559.10">
    <property type="entry name" value="Chloramphenicol acetyltransferase-like domain"/>
    <property type="match status" value="3"/>
</dbReference>
<dbReference type="RefSeq" id="WP_077308637.1">
    <property type="nucleotide sequence ID" value="NZ_CP016090.1"/>
</dbReference>
<dbReference type="InterPro" id="IPR036736">
    <property type="entry name" value="ACP-like_sf"/>
</dbReference>
<dbReference type="Pfam" id="PF13193">
    <property type="entry name" value="AMP-binding_C"/>
    <property type="match status" value="3"/>
</dbReference>
<dbReference type="GO" id="GO:0043041">
    <property type="term" value="P:amino acid activation for nonribosomal peptide biosynthetic process"/>
    <property type="evidence" value="ECO:0007669"/>
    <property type="project" value="TreeGrafter"/>
</dbReference>
<dbReference type="InterPro" id="IPR020845">
    <property type="entry name" value="AMP-binding_CS"/>
</dbReference>
<dbReference type="SUPFAM" id="SSF47336">
    <property type="entry name" value="ACP-like"/>
    <property type="match status" value="3"/>
</dbReference>
<organism evidence="7 8">
    <name type="scientific">Clostridium beijerinckii</name>
    <name type="common">Clostridium MP</name>
    <dbReference type="NCBI Taxonomy" id="1520"/>
    <lineage>
        <taxon>Bacteria</taxon>
        <taxon>Bacillati</taxon>
        <taxon>Bacillota</taxon>
        <taxon>Clostridia</taxon>
        <taxon>Eubacteriales</taxon>
        <taxon>Clostridiaceae</taxon>
        <taxon>Clostridium</taxon>
    </lineage>
</organism>
<evidence type="ECO:0000313" key="8">
    <source>
        <dbReference type="Proteomes" id="UP000821656"/>
    </source>
</evidence>
<feature type="domain" description="Carrier" evidence="6">
    <location>
        <begin position="1986"/>
        <end position="2061"/>
    </location>
</feature>
<dbReference type="SMART" id="SM00823">
    <property type="entry name" value="PKS_PP"/>
    <property type="match status" value="3"/>
</dbReference>
<gene>
    <name evidence="7" type="ORF">DFH45_003279</name>
</gene>
<evidence type="ECO:0000256" key="2">
    <source>
        <dbReference type="ARBA" id="ARBA00006432"/>
    </source>
</evidence>
<dbReference type="PANTHER" id="PTHR45527">
    <property type="entry name" value="NONRIBOSOMAL PEPTIDE SYNTHETASE"/>
    <property type="match status" value="1"/>
</dbReference>
<dbReference type="InterPro" id="IPR020806">
    <property type="entry name" value="PKS_PP-bd"/>
</dbReference>
<dbReference type="GO" id="GO:0008610">
    <property type="term" value="P:lipid biosynthetic process"/>
    <property type="evidence" value="ECO:0007669"/>
    <property type="project" value="UniProtKB-ARBA"/>
</dbReference>
<evidence type="ECO:0000256" key="5">
    <source>
        <dbReference type="SAM" id="Coils"/>
    </source>
</evidence>
<keyword evidence="5" id="KW-0175">Coiled coil</keyword>
<dbReference type="Pfam" id="PF00668">
    <property type="entry name" value="Condensation"/>
    <property type="match status" value="3"/>
</dbReference>
<name>A0A9Q5CXN4_CLOBE</name>
<dbReference type="Gene3D" id="3.30.300.30">
    <property type="match status" value="3"/>
</dbReference>
<dbReference type="PROSITE" id="PS50075">
    <property type="entry name" value="CARRIER"/>
    <property type="match status" value="3"/>
</dbReference>
<sequence length="3106" mass="357143">MGIGNKLDKTNIENIIDLTSLQQGMLFHYINDEKSTEYHEQLSLTITGIVKIELLQKAWDFVIENNEMLRTVFRWKGIDKPIQIILKNHKVLIQKIDMTNELNKDIAVENVKITELKSRIDITKETLRIYLCKLEDCKYEMIISNHHILYDGWSNGIILNELMEAYTNLYDGKELRINNKTKFSEFIKYINNLDAEKQKKYWTNYLQDLGNKDDGFASKSSGIYKEISYKINNIKSNKIKDFAKENRILLSSLLYGTWGVLVQKFTDSNEVMFGTTVSGRPESIKLIDSMVGLFVNTIPLRVKSEGNTTLINLIRNIERMLSERKDFENTSLVDIKGYCGLRADEELFNSIVTIENYPLDLNKDNVLEIENFSIVEKTNYNMALEILTFNGIEFKFNFNSGAIDESIVQKLGGYLERIIDSVIDSPNARISQVEILRKAELNEILNNFNNTKTEYPKDKTIYNLFEEQVNKTPDKVALEFKEEKVTYKELNEKSNQIANYLRENGIKNESIVGIMMSHSIELVIGILAVLKAGGTYLPIDPSYPADRVNYMLEDSQSSMLLVNIEVHEEIQYKGKIVNINKINIDLYIKENLMKINQLNNLAYIIYTSGSTGKPKGVMIEHQGLTNYIWWAKKMYLKDDNDVMALHSSISFDLTITSIFTPLIAGNKIVIYDSDDTEFVLYKILRENKTTVMKLTPAHLSLLKDMDNSNSNIKRFIVGGEDLKVSLAKEVCNSFKKNIEICNEYGPTETVVGCMIYKYNEEKDKGASVPIGYPADNVQIYILDNELNVVPTGFVGELYISGDGVARGYLNREELTRDRFIENPFIKGKRMYRTGDTARYLENGAIEYLGRSDNQVKIRGYRIEVGEIENRLLQHNDIKEAAVVVKENKEKYMCAYVVSKKNADELNLKSYLKETLPEYMIPSYIMQVNKMPLTANGKLDRRALPEPTLEGILNTYEAPRNELEEKLAKIWSELLGIEKVGINDNFFELGGHSLKAIVLMSKIHKELNKEITLKELFKLPTIRELSKLIEDEKESFYSRIEKIEEKDYYEVSSSQKRMYMLQQFEDNSIAYNMPVVFELEGEINRERIEETFKKLVKRHDALRTYFETFEDKIVQRLDNSYEFKLEDTKETEDIETSINKFIRAFKLDKAPLFRVELVENKGKSYLFIDMHHIISDGVSMSILVKEITELYNGEMLKPLRLQYKDFAAWQNNFLKSEEMKIQEEYWINTFSDEIPILNMPNDYERPVIQSFEGDSVSFEVDEKITESLRKLARETGSTMHMVLLSAFNILLSKYSGQEDIVIGTPIAGRTHADLQGIMGIFVNTLALRNKPEGNKKYLDFLKEVKENALNAYENQSYQFEELVEKLDIRRDTSKNPLFDVMFDLSDTVTEEDIKLDGVLLKQYKKKNIISKFDLTLNALEKEKTLEFNLEYCTKIFKKETVERISNHYIKVLDDITRNTKVKIFEIELLTEKEKEQIINEFNDTKADYPKDKTIQELFEEQVKKTPNYTAVVSNDGELTYKELNEKSNQLARILREKGIKQNQTVGVMVERSTEMIVSIMAVLKSGGAYLPIDPEYPLERIKYMLQDSQTQTILTQIHLVDKIEFAGSTIRVDDMSIYNGDSSNLSVVNTCNDMPYIIYTSGTTGKPKGVMIKHRGVVNIANWFNIRYCIEENRNILQMTSISFDVSALEIFTGLLYGGTLYIPQKETILDREKFIKYIKNNKINIAQFVPITLKELLAESDKVDSLRVIISGADRLEDSLKEQIIAKGYNLYNHYGPTETTIDAISSKCENGKVVIGKPIYNTQIYVLNENNQLQPIGVPGELCISSDGLAKGYLNSPDLTAMKFIPNPFLPDKKMYRTGDLVRWLPDGNIEYLCRIDHQVKVRGIRVELGEIERQLLQYEAVREVVVVGKKDEKNNTYLIAYMVSDKKLKVQEVRQYLLADLPSYMVPSYFMQIDSMPLTQNGKIDRKGLPEFSKTMDTSAEYEGPTNEIEHKLLDIWKEVLGNDDIGINDDFFELGGHSLKATVLASKIRKELSIEVALKEIFRSTTIKALAANISLMEKNKYVDIKPIPENDYYPVSSAQKRIFLLSQFEEESKNYNMTDMMIVTGRLDPVILENIFNQLIERHEALRTSFMFVEGELVQYIHRNVDFKIDYMEMEEHLLANAVKTFSEPFDFGKAPLLRVKLIKTSEERYLLFIDMSHVISDGVSINILIKEFAELYEGKKLMPLKIQYKDYSAWQNELFITGDIKKEEDYWLEIFKNEIPMLDMPTDYPRPTIQSFEGNTIAFKANTKLKEKLNVLAAETNTTMYMVLLSAYNILLSKYSGQEDIVIGTPVAGRCHADLQNIVGMFVNTLAMRNHPCRDKTFRQFLNDVKENSLGAFENQNYQFEKLIEKLNIPRQLSRNPIFDVTFSLEEAEGNLEVGNLKFESYDFEDQTAKFDLSLTAAQKSGDIEFSIEYCTKLFKLETINRMAIHYINILMQIVENPNIKLFEIDMLDQEEKEQILYEFNDTSVEYSQGKTIYELFQNQVEKTPDNLAVVFEEKQLTYKELNEKANRLARTLREKGVRPDTVVGIMVESSMEMIVGIIGVLKAGGAYLPVDPKYPEERISYMLEDSSVNILLIQDHIEVKAKFTGQSISLDNVEAYHENGGNLISVNKDSDLAYIIYTSGSTGKPKGVMIEHHNVVAYINAFTKEFGISEKDVILQQATYCFDAFVEEVYPAITTGGMIVVMDKNDVLNIDKLYEIINNRKINLISCSPMFLNELNKLTRLDNVHTFISGGDVLKYEYINNILKYSKVYNTYGPTEATVCATYYNCSKENESKIAIGKPIANYKIYIVNKDNKLQPIGIPGEICISGDGLARGYLNKPELTAEKFITNPYLIGKTMYKTGDLAKWLEDGNLEFLGRIDQQVKIRGFRIELQEIEMKLLEHESIQSVVVVDKKDKDGNDYLCSYIVADKELSAIELRNYLLKTLPDYMIPAHFIQIDKMPVSANGKIDRKALLRINKDISTGTTYKAPINNTQKILTTLWAEVLELNSDKISINDTFFNLGGNSMSLMKLTNLVNNEFEINMKITDFFNLTTIEQIADSIDGDDKDEEDNEIIKFTL</sequence>
<reference evidence="7" key="1">
    <citation type="submission" date="2020-05" db="EMBL/GenBank/DDBJ databases">
        <title>Genomic insights into acetone-butanol-ethanol (ABE) fermentation by sequencing solventogenic clostridia strains.</title>
        <authorList>
            <person name="Brown S."/>
        </authorList>
    </citation>
    <scope>NUCLEOTIDE SEQUENCE</scope>
    <source>
        <strain evidence="7">DJ126</strain>
    </source>
</reference>
<dbReference type="InterPro" id="IPR000873">
    <property type="entry name" value="AMP-dep_synth/lig_dom"/>
</dbReference>
<dbReference type="InterPro" id="IPR009081">
    <property type="entry name" value="PP-bd_ACP"/>
</dbReference>
<dbReference type="NCBIfam" id="TIGR01733">
    <property type="entry name" value="AA-adenyl-dom"/>
    <property type="match status" value="3"/>
</dbReference>
<dbReference type="Gene3D" id="2.30.38.10">
    <property type="entry name" value="Luciferase, Domain 3"/>
    <property type="match status" value="3"/>
</dbReference>
<dbReference type="Gene3D" id="3.30.559.30">
    <property type="entry name" value="Nonribosomal peptide synthetase, condensation domain"/>
    <property type="match status" value="3"/>
</dbReference>
<dbReference type="FunFam" id="3.40.50.980:FF:000001">
    <property type="entry name" value="Non-ribosomal peptide synthetase"/>
    <property type="match status" value="3"/>
</dbReference>
<comment type="caution">
    <text evidence="7">The sequence shown here is derived from an EMBL/GenBank/DDBJ whole genome shotgun (WGS) entry which is preliminary data.</text>
</comment>
<evidence type="ECO:0000256" key="3">
    <source>
        <dbReference type="ARBA" id="ARBA00022450"/>
    </source>
</evidence>
<dbReference type="Pfam" id="PF00550">
    <property type="entry name" value="PP-binding"/>
    <property type="match status" value="3"/>
</dbReference>
<feature type="domain" description="Carrier" evidence="6">
    <location>
        <begin position="3016"/>
        <end position="3093"/>
    </location>
</feature>
<dbReference type="InterPro" id="IPR045851">
    <property type="entry name" value="AMP-bd_C_sf"/>
</dbReference>
<dbReference type="FunFam" id="3.40.50.12780:FF:000012">
    <property type="entry name" value="Non-ribosomal peptide synthetase"/>
    <property type="match status" value="3"/>
</dbReference>
<keyword evidence="4" id="KW-0597">Phosphoprotein</keyword>
<dbReference type="FunFam" id="3.30.300.30:FF:000010">
    <property type="entry name" value="Enterobactin synthetase component F"/>
    <property type="match status" value="3"/>
</dbReference>
<dbReference type="FunFam" id="1.10.1200.10:FF:000005">
    <property type="entry name" value="Nonribosomal peptide synthetase 1"/>
    <property type="match status" value="2"/>
</dbReference>
<comment type="cofactor">
    <cofactor evidence="1">
        <name>pantetheine 4'-phosphate</name>
        <dbReference type="ChEBI" id="CHEBI:47942"/>
    </cofactor>
</comment>
<proteinExistence type="inferred from homology"/>
<evidence type="ECO:0000259" key="6">
    <source>
        <dbReference type="PROSITE" id="PS50075"/>
    </source>
</evidence>
<feature type="domain" description="Carrier" evidence="6">
    <location>
        <begin position="957"/>
        <end position="1032"/>
    </location>
</feature>
<dbReference type="InterPro" id="IPR010071">
    <property type="entry name" value="AA_adenyl_dom"/>
</dbReference>
<dbReference type="PANTHER" id="PTHR45527:SF1">
    <property type="entry name" value="FATTY ACID SYNTHASE"/>
    <property type="match status" value="1"/>
</dbReference>
<dbReference type="InterPro" id="IPR001242">
    <property type="entry name" value="Condensation_dom"/>
</dbReference>
<dbReference type="Pfam" id="PF00501">
    <property type="entry name" value="AMP-binding"/>
    <property type="match status" value="3"/>
</dbReference>
<dbReference type="Gene3D" id="1.10.1200.10">
    <property type="entry name" value="ACP-like"/>
    <property type="match status" value="3"/>
</dbReference>
<dbReference type="EMBL" id="JABSXK010000001">
    <property type="protein sequence ID" value="NRV10316.1"/>
    <property type="molecule type" value="Genomic_DNA"/>
</dbReference>
<dbReference type="SUPFAM" id="SSF56801">
    <property type="entry name" value="Acetyl-CoA synthetase-like"/>
    <property type="match status" value="3"/>
</dbReference>
<dbReference type="GO" id="GO:0003824">
    <property type="term" value="F:catalytic activity"/>
    <property type="evidence" value="ECO:0007669"/>
    <property type="project" value="InterPro"/>
</dbReference>
<comment type="similarity">
    <text evidence="2">Belongs to the ATP-dependent AMP-binding enzyme family.</text>
</comment>
<dbReference type="GO" id="GO:0031177">
    <property type="term" value="F:phosphopantetheine binding"/>
    <property type="evidence" value="ECO:0007669"/>
    <property type="project" value="InterPro"/>
</dbReference>
<dbReference type="GO" id="GO:0044550">
    <property type="term" value="P:secondary metabolite biosynthetic process"/>
    <property type="evidence" value="ECO:0007669"/>
    <property type="project" value="UniProtKB-ARBA"/>
</dbReference>
<dbReference type="Proteomes" id="UP000821656">
    <property type="component" value="Unassembled WGS sequence"/>
</dbReference>
<feature type="coiled-coil region" evidence="5">
    <location>
        <begin position="2541"/>
        <end position="2568"/>
    </location>
</feature>
<evidence type="ECO:0000256" key="4">
    <source>
        <dbReference type="ARBA" id="ARBA00022553"/>
    </source>
</evidence>
<dbReference type="PROSITE" id="PS00455">
    <property type="entry name" value="AMP_BINDING"/>
    <property type="match status" value="3"/>
</dbReference>
<dbReference type="SUPFAM" id="SSF52777">
    <property type="entry name" value="CoA-dependent acyltransferases"/>
    <property type="match status" value="6"/>
</dbReference>
<dbReference type="InterPro" id="IPR025110">
    <property type="entry name" value="AMP-bd_C"/>
</dbReference>